<feature type="domain" description="HTH myb-type" evidence="16">
    <location>
        <begin position="210"/>
        <end position="274"/>
    </location>
</feature>
<dbReference type="InterPro" id="IPR017930">
    <property type="entry name" value="Myb_dom"/>
</dbReference>
<dbReference type="InterPro" id="IPR001005">
    <property type="entry name" value="SANT/Myb"/>
</dbReference>
<comment type="similarity">
    <text evidence="2">Belongs to the ARR family. Type-B subfamily.</text>
</comment>
<dbReference type="CDD" id="cd17584">
    <property type="entry name" value="REC_typeB_ARR-like"/>
    <property type="match status" value="1"/>
</dbReference>
<evidence type="ECO:0000256" key="5">
    <source>
        <dbReference type="ARBA" id="ARBA00023012"/>
    </source>
</evidence>
<dbReference type="InterPro" id="IPR017053">
    <property type="entry name" value="Response_reg_B-typ_pln"/>
</dbReference>
<dbReference type="InterPro" id="IPR045279">
    <property type="entry name" value="ARR-like"/>
</dbReference>
<evidence type="ECO:0000259" key="16">
    <source>
        <dbReference type="PROSITE" id="PS51294"/>
    </source>
</evidence>
<feature type="region of interest" description="Disordered" evidence="14">
    <location>
        <begin position="163"/>
        <end position="218"/>
    </location>
</feature>
<accession>A0A8T1ZQP5</accession>
<dbReference type="NCBIfam" id="TIGR01557">
    <property type="entry name" value="myb_SHAQKYF"/>
    <property type="match status" value="1"/>
</dbReference>
<dbReference type="PIRSF" id="PIRSF036392">
    <property type="entry name" value="RR_ARR_type-B"/>
    <property type="match status" value="1"/>
</dbReference>
<dbReference type="PROSITE" id="PS51294">
    <property type="entry name" value="HTH_MYB"/>
    <property type="match status" value="1"/>
</dbReference>
<dbReference type="Proteomes" id="UP000694240">
    <property type="component" value="Chromosome 10"/>
</dbReference>
<evidence type="ECO:0000256" key="13">
    <source>
        <dbReference type="PROSITE-ProRule" id="PRU00169"/>
    </source>
</evidence>
<dbReference type="GO" id="GO:0003677">
    <property type="term" value="F:DNA binding"/>
    <property type="evidence" value="ECO:0007669"/>
    <property type="project" value="UniProtKB-KW"/>
</dbReference>
<dbReference type="SMART" id="SM00448">
    <property type="entry name" value="REC"/>
    <property type="match status" value="1"/>
</dbReference>
<evidence type="ECO:0000256" key="9">
    <source>
        <dbReference type="ARBA" id="ARBA00023163"/>
    </source>
</evidence>
<dbReference type="Pfam" id="PF00249">
    <property type="entry name" value="Myb_DNA-binding"/>
    <property type="match status" value="1"/>
</dbReference>
<comment type="subunit">
    <text evidence="11">Binds the target DNA as a monomer.</text>
</comment>
<evidence type="ECO:0000256" key="4">
    <source>
        <dbReference type="ARBA" id="ARBA00022864"/>
    </source>
</evidence>
<keyword evidence="18" id="KW-1185">Reference proteome</keyword>
<evidence type="ECO:0000256" key="8">
    <source>
        <dbReference type="ARBA" id="ARBA00023159"/>
    </source>
</evidence>
<reference evidence="17 18" key="1">
    <citation type="submission" date="2020-12" db="EMBL/GenBank/DDBJ databases">
        <title>Concerted genomic and epigenomic changes stabilize Arabidopsis allopolyploids.</title>
        <authorList>
            <person name="Chen Z."/>
        </authorList>
    </citation>
    <scope>NUCLEOTIDE SEQUENCE [LARGE SCALE GENOMIC DNA]</scope>
    <source>
        <strain evidence="17">Allo738</strain>
        <tissue evidence="17">Leaf</tissue>
    </source>
</reference>
<evidence type="ECO:0000256" key="12">
    <source>
        <dbReference type="PIRNR" id="PIRNR036392"/>
    </source>
</evidence>
<protein>
    <recommendedName>
        <fullName evidence="12">Two-component response regulator</fullName>
    </recommendedName>
</protein>
<comment type="subcellular location">
    <subcellularLocation>
        <location evidence="1 12">Nucleus</location>
    </subcellularLocation>
</comment>
<keyword evidence="4" id="KW-0932">Cytokinin signaling pathway</keyword>
<feature type="compositionally biased region" description="Basic and acidic residues" evidence="14">
    <location>
        <begin position="196"/>
        <end position="210"/>
    </location>
</feature>
<evidence type="ECO:0000256" key="14">
    <source>
        <dbReference type="SAM" id="MobiDB-lite"/>
    </source>
</evidence>
<keyword evidence="5 12" id="KW-0902">Two-component regulatory system</keyword>
<evidence type="ECO:0000256" key="1">
    <source>
        <dbReference type="ARBA" id="ARBA00004123"/>
    </source>
</evidence>
<dbReference type="GO" id="GO:0005634">
    <property type="term" value="C:nucleus"/>
    <property type="evidence" value="ECO:0007669"/>
    <property type="project" value="UniProtKB-SubCell"/>
</dbReference>
<dbReference type="PANTHER" id="PTHR43874">
    <property type="entry name" value="TWO-COMPONENT RESPONSE REGULATOR"/>
    <property type="match status" value="1"/>
</dbReference>
<dbReference type="FunFam" id="3.40.50.2300:FF:000206">
    <property type="entry name" value="Two-component response regulator-like APRR2"/>
    <property type="match status" value="1"/>
</dbReference>
<name>A0A8T1ZQP5_9BRAS</name>
<feature type="domain" description="Response regulatory" evidence="15">
    <location>
        <begin position="42"/>
        <end position="157"/>
    </location>
</feature>
<evidence type="ECO:0000256" key="7">
    <source>
        <dbReference type="ARBA" id="ARBA00023125"/>
    </source>
</evidence>
<evidence type="ECO:0000256" key="10">
    <source>
        <dbReference type="ARBA" id="ARBA00023242"/>
    </source>
</evidence>
<keyword evidence="8 12" id="KW-0010">Activator</keyword>
<keyword evidence="10 12" id="KW-0539">Nucleus</keyword>
<keyword evidence="3 13" id="KW-0597">Phosphoprotein</keyword>
<keyword evidence="9 12" id="KW-0804">Transcription</keyword>
<organism evidence="17 18">
    <name type="scientific">Arabidopsis thaliana x Arabidopsis arenosa</name>
    <dbReference type="NCBI Taxonomy" id="1240361"/>
    <lineage>
        <taxon>Eukaryota</taxon>
        <taxon>Viridiplantae</taxon>
        <taxon>Streptophyta</taxon>
        <taxon>Embryophyta</taxon>
        <taxon>Tracheophyta</taxon>
        <taxon>Spermatophyta</taxon>
        <taxon>Magnoliopsida</taxon>
        <taxon>eudicotyledons</taxon>
        <taxon>Gunneridae</taxon>
        <taxon>Pentapetalae</taxon>
        <taxon>rosids</taxon>
        <taxon>malvids</taxon>
        <taxon>Brassicales</taxon>
        <taxon>Brassicaceae</taxon>
        <taxon>Camelineae</taxon>
        <taxon>Arabidopsis</taxon>
    </lineage>
</organism>
<evidence type="ECO:0000256" key="2">
    <source>
        <dbReference type="ARBA" id="ARBA00006015"/>
    </source>
</evidence>
<dbReference type="EMBL" id="JAEFBK010000010">
    <property type="protein sequence ID" value="KAG7561806.1"/>
    <property type="molecule type" value="Genomic_DNA"/>
</dbReference>
<dbReference type="InterPro" id="IPR006447">
    <property type="entry name" value="Myb_dom_plants"/>
</dbReference>
<comment type="caution">
    <text evidence="17">The sequence shown here is derived from an EMBL/GenBank/DDBJ whole genome shotgun (WGS) entry which is preliminary data.</text>
</comment>
<dbReference type="FunFam" id="1.10.10.60:FF:000007">
    <property type="entry name" value="Two-component response regulator"/>
    <property type="match status" value="1"/>
</dbReference>
<evidence type="ECO:0000313" key="18">
    <source>
        <dbReference type="Proteomes" id="UP000694240"/>
    </source>
</evidence>
<dbReference type="PANTHER" id="PTHR43874:SF82">
    <property type="entry name" value="TWO-COMPONENT RESPONSE REGULATOR ARR20-RELATED"/>
    <property type="match status" value="1"/>
</dbReference>
<dbReference type="InterPro" id="IPR001789">
    <property type="entry name" value="Sig_transdc_resp-reg_receiver"/>
</dbReference>
<evidence type="ECO:0000256" key="11">
    <source>
        <dbReference type="ARBA" id="ARBA00061767"/>
    </source>
</evidence>
<evidence type="ECO:0000256" key="3">
    <source>
        <dbReference type="ARBA" id="ARBA00022553"/>
    </source>
</evidence>
<evidence type="ECO:0000259" key="15">
    <source>
        <dbReference type="PROSITE" id="PS50110"/>
    </source>
</evidence>
<gene>
    <name evidence="17" type="ORF">ISN45_Aa05g031770</name>
</gene>
<dbReference type="GO" id="GO:0009736">
    <property type="term" value="P:cytokinin-activated signaling pathway"/>
    <property type="evidence" value="ECO:0007669"/>
    <property type="project" value="InterPro"/>
</dbReference>
<dbReference type="Pfam" id="PF00072">
    <property type="entry name" value="Response_reg"/>
    <property type="match status" value="1"/>
</dbReference>
<dbReference type="AlphaFoldDB" id="A0A8T1ZQP5"/>
<sequence length="435" mass="49722">MSLSANLLDENSRNLRKEVPCDDEIGSPINDDDEEFPTTSIRVLLVDADSNSLLLMKNLMTQYSYQVTKYEDGEEAMAFLMKNKQEIDLVIWDFHMPHINGLDALNTIGKEMDLPVVIMSHDHKKETVMESIKYGACDFLVKPVSKEVIAVLWRHVYRKRMSKSGLDKPGESGTVESDPDEYDDLGQDNLYQSNEEGSKNTSDQKGEKPATKKPRMQWTTELHHKFEVAVEKLGSLEKAFPKTILKYMQEEMNVQGLTRNNVASHLQKYRQNSKQKTSTHQERQEDFVWRNAGPDATLAASNPPLSSNLNIHATASYLMNNQAAPRASYFMNNQAAVNAAPIPYPSNSCLPINNNNNYFMTKPFTYIDQFQQQQQQYHSSLNLPSMLTKQEPRHVPSSAMENFDPFMISNPTFHFDHDEYFPPEGFNNFDQIGQN</sequence>
<keyword evidence="7 12" id="KW-0238">DNA-binding</keyword>
<evidence type="ECO:0000313" key="17">
    <source>
        <dbReference type="EMBL" id="KAG7561806.1"/>
    </source>
</evidence>
<feature type="modified residue" description="4-aspartylphosphate" evidence="13">
    <location>
        <position position="93"/>
    </location>
</feature>
<feature type="compositionally biased region" description="Acidic residues" evidence="14">
    <location>
        <begin position="177"/>
        <end position="186"/>
    </location>
</feature>
<evidence type="ECO:0000256" key="6">
    <source>
        <dbReference type="ARBA" id="ARBA00023015"/>
    </source>
</evidence>
<dbReference type="PROSITE" id="PS50110">
    <property type="entry name" value="RESPONSE_REGULATORY"/>
    <property type="match status" value="1"/>
</dbReference>
<dbReference type="GO" id="GO:0000160">
    <property type="term" value="P:phosphorelay signal transduction system"/>
    <property type="evidence" value="ECO:0007669"/>
    <property type="project" value="UniProtKB-KW"/>
</dbReference>
<proteinExistence type="inferred from homology"/>
<keyword evidence="6 12" id="KW-0805">Transcription regulation</keyword>
<comment type="function">
    <text evidence="12">Transcriptional activator that binds specific DNA sequence.</text>
</comment>